<feature type="region of interest" description="Interaction with tRNA" evidence="9">
    <location>
        <begin position="311"/>
        <end position="312"/>
    </location>
</feature>
<evidence type="ECO:0000259" key="10">
    <source>
        <dbReference type="Pfam" id="PF20259"/>
    </source>
</evidence>
<proteinExistence type="inferred from homology"/>
<keyword evidence="4 9" id="KW-0547">Nucleotide-binding</keyword>
<evidence type="ECO:0000256" key="5">
    <source>
        <dbReference type="ARBA" id="ARBA00022840"/>
    </source>
</evidence>
<dbReference type="EMBL" id="JYPD01000022">
    <property type="protein sequence ID" value="KXK08688.1"/>
    <property type="molecule type" value="Genomic_DNA"/>
</dbReference>
<dbReference type="AlphaFoldDB" id="A0A136KH83"/>
<feature type="binding site" evidence="9">
    <location>
        <begin position="14"/>
        <end position="21"/>
    </location>
    <ligand>
        <name>ATP</name>
        <dbReference type="ChEBI" id="CHEBI:30616"/>
    </ligand>
</feature>
<dbReference type="PANTHER" id="PTHR11933:SF5">
    <property type="entry name" value="MITOCHONDRIAL TRNA-SPECIFIC 2-THIOURIDYLASE 1"/>
    <property type="match status" value="1"/>
</dbReference>
<feature type="active site" description="Nucleophile" evidence="9">
    <location>
        <position position="107"/>
    </location>
</feature>
<dbReference type="Gene3D" id="2.30.30.280">
    <property type="entry name" value="Adenine nucleotide alpha hydrolases-like domains"/>
    <property type="match status" value="1"/>
</dbReference>
<keyword evidence="9" id="KW-0963">Cytoplasm</keyword>
<reference evidence="11 12" key="1">
    <citation type="submission" date="2015-02" db="EMBL/GenBank/DDBJ databases">
        <title>Improved understanding of the partial-nitritation anammox process through 23 genomes representing the majority of the microbial community.</title>
        <authorList>
            <person name="Speth D.R."/>
            <person name="In T Zandt M."/>
            <person name="Guerrero Cruz S."/>
            <person name="Jetten M.S."/>
            <person name="Dutilh B.E."/>
        </authorList>
    </citation>
    <scope>NUCLEOTIDE SEQUENCE [LARGE SCALE GENOMIC DNA]</scope>
    <source>
        <strain evidence="11">OLB21</strain>
    </source>
</reference>
<evidence type="ECO:0000256" key="4">
    <source>
        <dbReference type="ARBA" id="ARBA00022741"/>
    </source>
</evidence>
<feature type="binding site" evidence="9">
    <location>
        <position position="131"/>
    </location>
    <ligand>
        <name>ATP</name>
        <dbReference type="ChEBI" id="CHEBI:30616"/>
    </ligand>
</feature>
<organism evidence="11 12">
    <name type="scientific">candidate division WS6 bacterium OLB21</name>
    <dbReference type="NCBI Taxonomy" id="1617427"/>
    <lineage>
        <taxon>Bacteria</taxon>
        <taxon>Candidatus Dojkabacteria</taxon>
    </lineage>
</organism>
<evidence type="ECO:0000256" key="8">
    <source>
        <dbReference type="ARBA" id="ARBA00051542"/>
    </source>
</evidence>
<evidence type="ECO:0000256" key="1">
    <source>
        <dbReference type="ARBA" id="ARBA00022555"/>
    </source>
</evidence>
<dbReference type="GO" id="GO:0002143">
    <property type="term" value="P:tRNA wobble position uridine thiolation"/>
    <property type="evidence" value="ECO:0007669"/>
    <property type="project" value="TreeGrafter"/>
</dbReference>
<feature type="binding site" evidence="9">
    <location>
        <position position="40"/>
    </location>
    <ligand>
        <name>ATP</name>
        <dbReference type="ChEBI" id="CHEBI:30616"/>
    </ligand>
</feature>
<keyword evidence="2 9" id="KW-0808">Transferase</keyword>
<comment type="caution">
    <text evidence="11">The sequence shown here is derived from an EMBL/GenBank/DDBJ whole genome shotgun (WGS) entry which is preliminary data.</text>
</comment>
<dbReference type="FunFam" id="3.40.50.620:FF:000115">
    <property type="entry name" value="tRNA-specific 2-thiouridylase MnmA"/>
    <property type="match status" value="1"/>
</dbReference>
<comment type="subcellular location">
    <subcellularLocation>
        <location evidence="9">Cytoplasm</location>
    </subcellularLocation>
</comment>
<evidence type="ECO:0000256" key="3">
    <source>
        <dbReference type="ARBA" id="ARBA00022694"/>
    </source>
</evidence>
<comment type="similarity">
    <text evidence="9">Belongs to the MnmA/TRMU family.</text>
</comment>
<sequence>MQNQDNSKTKVFVAMSGGVDSSVAALLLKQQGFNITGVFMKNWSGDDYGLQADCPWETDQKDVEAVCGQLDIPFMSFNFEKEYRDKVVNYFFSEIRAGRTPNPDIVCNKEIKFSLFLDKAISMGADLIATGHYARVTKQENLYQLQKGVDENKDQSYFLCQLTQEQLSKSLFPIGSYTKPEIRQIANDNKLLVANKPDSQGICFIGEINVKEFLRKEIKQQKGVIKDFDTGKILGEHDGVFFYTIGQREGLKIGGAKVPYFVAYKDVPNNELLVAMGKDHPALFAKDVYFENINYISETITPESHIQAVIRYRQKAASGTFINNEHFSFRFSSKRHCIRSKHCLL</sequence>
<dbReference type="HAMAP" id="MF_00144">
    <property type="entry name" value="tRNA_thiouridyl_MnmA"/>
    <property type="match status" value="1"/>
</dbReference>
<comment type="catalytic activity">
    <reaction evidence="8 9">
        <text>S-sulfanyl-L-cysteinyl-[protein] + uridine(34) in tRNA + AH2 + ATP = 2-thiouridine(34) in tRNA + L-cysteinyl-[protein] + A + AMP + diphosphate + H(+)</text>
        <dbReference type="Rhea" id="RHEA:47032"/>
        <dbReference type="Rhea" id="RHEA-COMP:10131"/>
        <dbReference type="Rhea" id="RHEA-COMP:11726"/>
        <dbReference type="Rhea" id="RHEA-COMP:11727"/>
        <dbReference type="Rhea" id="RHEA-COMP:11728"/>
        <dbReference type="ChEBI" id="CHEBI:13193"/>
        <dbReference type="ChEBI" id="CHEBI:15378"/>
        <dbReference type="ChEBI" id="CHEBI:17499"/>
        <dbReference type="ChEBI" id="CHEBI:29950"/>
        <dbReference type="ChEBI" id="CHEBI:30616"/>
        <dbReference type="ChEBI" id="CHEBI:33019"/>
        <dbReference type="ChEBI" id="CHEBI:61963"/>
        <dbReference type="ChEBI" id="CHEBI:65315"/>
        <dbReference type="ChEBI" id="CHEBI:87170"/>
        <dbReference type="ChEBI" id="CHEBI:456215"/>
        <dbReference type="EC" id="2.8.1.13"/>
    </reaction>
</comment>
<accession>A0A136KH83</accession>
<evidence type="ECO:0000256" key="9">
    <source>
        <dbReference type="HAMAP-Rule" id="MF_00144"/>
    </source>
</evidence>
<feature type="region of interest" description="Interaction with target base in tRNA" evidence="9">
    <location>
        <begin position="102"/>
        <end position="104"/>
    </location>
</feature>
<dbReference type="SUPFAM" id="SSF52402">
    <property type="entry name" value="Adenine nucleotide alpha hydrolases-like"/>
    <property type="match status" value="1"/>
</dbReference>
<dbReference type="InterPro" id="IPR023382">
    <property type="entry name" value="MnmA-like_central_sf"/>
</dbReference>
<keyword evidence="3 9" id="KW-0819">tRNA processing</keyword>
<keyword evidence="1 9" id="KW-0820">tRNA-binding</keyword>
<gene>
    <name evidence="9 11" type="primary">mnmA</name>
    <name evidence="11" type="ORF">UZ20_WS6002000692</name>
</gene>
<evidence type="ECO:0000256" key="2">
    <source>
        <dbReference type="ARBA" id="ARBA00022679"/>
    </source>
</evidence>
<dbReference type="GO" id="GO:0000049">
    <property type="term" value="F:tRNA binding"/>
    <property type="evidence" value="ECO:0007669"/>
    <property type="project" value="UniProtKB-KW"/>
</dbReference>
<dbReference type="NCBIfam" id="TIGR00420">
    <property type="entry name" value="trmU"/>
    <property type="match status" value="1"/>
</dbReference>
<name>A0A136KH83_9BACT</name>
<dbReference type="Proteomes" id="UP000070449">
    <property type="component" value="Unassembled WGS sequence"/>
</dbReference>
<dbReference type="STRING" id="1617427.UZ20_WS6002000692"/>
<evidence type="ECO:0000256" key="7">
    <source>
        <dbReference type="ARBA" id="ARBA00023157"/>
    </source>
</evidence>
<dbReference type="Pfam" id="PF03054">
    <property type="entry name" value="tRNA_Me_trans"/>
    <property type="match status" value="1"/>
</dbReference>
<comment type="caution">
    <text evidence="9">Lacks conserved residue(s) required for the propagation of feature annotation.</text>
</comment>
<dbReference type="InterPro" id="IPR046884">
    <property type="entry name" value="MnmA-like_central"/>
</dbReference>
<evidence type="ECO:0000313" key="12">
    <source>
        <dbReference type="Proteomes" id="UP000070449"/>
    </source>
</evidence>
<dbReference type="NCBIfam" id="NF001138">
    <property type="entry name" value="PRK00143.1"/>
    <property type="match status" value="1"/>
</dbReference>
<dbReference type="GO" id="GO:0005737">
    <property type="term" value="C:cytoplasm"/>
    <property type="evidence" value="ECO:0007669"/>
    <property type="project" value="UniProtKB-SubCell"/>
</dbReference>
<dbReference type="InterPro" id="IPR014729">
    <property type="entry name" value="Rossmann-like_a/b/a_fold"/>
</dbReference>
<keyword evidence="5 9" id="KW-0067">ATP-binding</keyword>
<dbReference type="GO" id="GO:0103016">
    <property type="term" value="F:tRNA-uridine 2-sulfurtransferase activity"/>
    <property type="evidence" value="ECO:0007669"/>
    <property type="project" value="UniProtKB-EC"/>
</dbReference>
<feature type="active site" description="Cysteine persulfide intermediate" evidence="9">
    <location>
        <position position="203"/>
    </location>
</feature>
<dbReference type="PANTHER" id="PTHR11933">
    <property type="entry name" value="TRNA 5-METHYLAMINOMETHYL-2-THIOURIDYLATE -METHYLTRANSFERASE"/>
    <property type="match status" value="1"/>
</dbReference>
<keyword evidence="7" id="KW-1015">Disulfide bond</keyword>
<feature type="domain" description="tRNA-specific 2-thiouridylase MnmA-like central" evidence="10">
    <location>
        <begin position="211"/>
        <end position="275"/>
    </location>
</feature>
<keyword evidence="6 9" id="KW-0694">RNA-binding</keyword>
<dbReference type="GO" id="GO:0005524">
    <property type="term" value="F:ATP binding"/>
    <property type="evidence" value="ECO:0007669"/>
    <property type="project" value="UniProtKB-KW"/>
</dbReference>
<protein>
    <recommendedName>
        <fullName evidence="9">tRNA-specific 2-thiouridylase MnmA</fullName>
        <ecNumber evidence="9">2.8.1.13</ecNumber>
    </recommendedName>
</protein>
<dbReference type="PATRIC" id="fig|1617427.3.peg.722"/>
<dbReference type="InterPro" id="IPR004506">
    <property type="entry name" value="MnmA-like"/>
</dbReference>
<evidence type="ECO:0000256" key="6">
    <source>
        <dbReference type="ARBA" id="ARBA00022884"/>
    </source>
</evidence>
<dbReference type="Pfam" id="PF20259">
    <property type="entry name" value="tRNA_Me_trans_M"/>
    <property type="match status" value="1"/>
</dbReference>
<feature type="site" description="Interaction with tRNA" evidence="9">
    <location>
        <position position="132"/>
    </location>
</feature>
<dbReference type="FunFam" id="2.30.30.280:FF:000001">
    <property type="entry name" value="tRNA-specific 2-thiouridylase MnmA"/>
    <property type="match status" value="1"/>
</dbReference>
<dbReference type="EC" id="2.8.1.13" evidence="9"/>
<dbReference type="Gene3D" id="3.40.50.620">
    <property type="entry name" value="HUPs"/>
    <property type="match status" value="1"/>
</dbReference>
<dbReference type="CDD" id="cd01998">
    <property type="entry name" value="MnmA_TRMU-like"/>
    <property type="match status" value="1"/>
</dbReference>
<evidence type="ECO:0000313" key="11">
    <source>
        <dbReference type="EMBL" id="KXK08688.1"/>
    </source>
</evidence>
<comment type="function">
    <text evidence="9">Catalyzes the 2-thiolation of uridine at the wobble position (U34) of tRNA, leading to the formation of s(2)U34.</text>
</comment>
<feature type="region of interest" description="Interaction with tRNA" evidence="9">
    <location>
        <begin position="153"/>
        <end position="155"/>
    </location>
</feature>